<dbReference type="GO" id="GO:0015074">
    <property type="term" value="P:DNA integration"/>
    <property type="evidence" value="ECO:0007669"/>
    <property type="project" value="InterPro"/>
</dbReference>
<dbReference type="Pfam" id="PF00078">
    <property type="entry name" value="RVT_1"/>
    <property type="match status" value="1"/>
</dbReference>
<dbReference type="InterPro" id="IPR012337">
    <property type="entry name" value="RNaseH-like_sf"/>
</dbReference>
<reference evidence="2" key="2">
    <citation type="journal article" date="2024" name="Plant">
        <title>Genomic evolution and insights into agronomic trait innovations of Sesamum species.</title>
        <authorList>
            <person name="Miao H."/>
            <person name="Wang L."/>
            <person name="Qu L."/>
            <person name="Liu H."/>
            <person name="Sun Y."/>
            <person name="Le M."/>
            <person name="Wang Q."/>
            <person name="Wei S."/>
            <person name="Zheng Y."/>
            <person name="Lin W."/>
            <person name="Duan Y."/>
            <person name="Cao H."/>
            <person name="Xiong S."/>
            <person name="Wang X."/>
            <person name="Wei L."/>
            <person name="Li C."/>
            <person name="Ma Q."/>
            <person name="Ju M."/>
            <person name="Zhao R."/>
            <person name="Li G."/>
            <person name="Mu C."/>
            <person name="Tian Q."/>
            <person name="Mei H."/>
            <person name="Zhang T."/>
            <person name="Gao T."/>
            <person name="Zhang H."/>
        </authorList>
    </citation>
    <scope>NUCLEOTIDE SEQUENCE</scope>
    <source>
        <strain evidence="2">G02</strain>
    </source>
</reference>
<dbReference type="PANTHER" id="PTHR48475:SF2">
    <property type="entry name" value="RIBONUCLEASE H"/>
    <property type="match status" value="1"/>
</dbReference>
<name>A0AAW2VZ34_SESRA</name>
<dbReference type="SUPFAM" id="SSF56672">
    <property type="entry name" value="DNA/RNA polymerases"/>
    <property type="match status" value="1"/>
</dbReference>
<dbReference type="InterPro" id="IPR043128">
    <property type="entry name" value="Rev_trsase/Diguanyl_cyclase"/>
</dbReference>
<dbReference type="AlphaFoldDB" id="A0AAW2VZ34"/>
<organism evidence="2">
    <name type="scientific">Sesamum radiatum</name>
    <name type="common">Black benniseed</name>
    <dbReference type="NCBI Taxonomy" id="300843"/>
    <lineage>
        <taxon>Eukaryota</taxon>
        <taxon>Viridiplantae</taxon>
        <taxon>Streptophyta</taxon>
        <taxon>Embryophyta</taxon>
        <taxon>Tracheophyta</taxon>
        <taxon>Spermatophyta</taxon>
        <taxon>Magnoliopsida</taxon>
        <taxon>eudicotyledons</taxon>
        <taxon>Gunneridae</taxon>
        <taxon>Pentapetalae</taxon>
        <taxon>asterids</taxon>
        <taxon>lamiids</taxon>
        <taxon>Lamiales</taxon>
        <taxon>Pedaliaceae</taxon>
        <taxon>Sesamum</taxon>
    </lineage>
</organism>
<evidence type="ECO:0000259" key="1">
    <source>
        <dbReference type="PROSITE" id="PS50994"/>
    </source>
</evidence>
<dbReference type="InterPro" id="IPR001584">
    <property type="entry name" value="Integrase_cat-core"/>
</dbReference>
<dbReference type="InterPro" id="IPR043502">
    <property type="entry name" value="DNA/RNA_pol_sf"/>
</dbReference>
<comment type="caution">
    <text evidence="2">The sequence shown here is derived from an EMBL/GenBank/DDBJ whole genome shotgun (WGS) entry which is preliminary data.</text>
</comment>
<dbReference type="InterPro" id="IPR036397">
    <property type="entry name" value="RNaseH_sf"/>
</dbReference>
<dbReference type="GO" id="GO:0003676">
    <property type="term" value="F:nucleic acid binding"/>
    <property type="evidence" value="ECO:0007669"/>
    <property type="project" value="InterPro"/>
</dbReference>
<reference evidence="2" key="1">
    <citation type="submission" date="2020-06" db="EMBL/GenBank/DDBJ databases">
        <authorList>
            <person name="Li T."/>
            <person name="Hu X."/>
            <person name="Zhang T."/>
            <person name="Song X."/>
            <person name="Zhang H."/>
            <person name="Dai N."/>
            <person name="Sheng W."/>
            <person name="Hou X."/>
            <person name="Wei L."/>
        </authorList>
    </citation>
    <scope>NUCLEOTIDE SEQUENCE</scope>
    <source>
        <strain evidence="2">G02</strain>
        <tissue evidence="2">Leaf</tissue>
    </source>
</reference>
<dbReference type="Gene3D" id="3.30.420.10">
    <property type="entry name" value="Ribonuclease H-like superfamily/Ribonuclease H"/>
    <property type="match status" value="2"/>
</dbReference>
<accession>A0AAW2VZ34</accession>
<sequence length="371" mass="42708">MLNPDDQKRFSFITLGRTYYYVVMPFKLTTYQRLVDRMFQEQLGHNMEVCVDDMLVKSKQMEQHLANLAEIFDTLRKFRMKLNPAKCAFGVRSGKFLGYMVIEKGIEVNSEKIQAIQEMKPPSNLNEVQILVDCIVAASRFISQSAERNMPFFKALRKTKDFIWDEDYCEPASGQLRAYQRRRTPEAYLLCEQEGNIGNWMLHVDGSSTLAASGAGVVLTNRERDELEYALYFDFKASNNKAEYEALIADWRKLLLDYLKEDILPADEKEAARLKRIEIQDWYGEQGIQQHFISVAHPQTNGQVEVVNRILVQGIKSKLIQAGGKWVDSLPGVLWAYRTTPCSTTGETPFRIRAVIPTEAGSETFRIQHYE</sequence>
<dbReference type="InterPro" id="IPR000477">
    <property type="entry name" value="RT_dom"/>
</dbReference>
<dbReference type="Gene3D" id="3.30.70.270">
    <property type="match status" value="2"/>
</dbReference>
<dbReference type="SUPFAM" id="SSF53098">
    <property type="entry name" value="Ribonuclease H-like"/>
    <property type="match status" value="1"/>
</dbReference>
<evidence type="ECO:0000313" key="2">
    <source>
        <dbReference type="EMBL" id="KAL0434832.1"/>
    </source>
</evidence>
<dbReference type="CDD" id="cd01647">
    <property type="entry name" value="RT_LTR"/>
    <property type="match status" value="1"/>
</dbReference>
<dbReference type="PANTHER" id="PTHR48475">
    <property type="entry name" value="RIBONUCLEASE H"/>
    <property type="match status" value="1"/>
</dbReference>
<dbReference type="EMBL" id="JACGWJ010000002">
    <property type="protein sequence ID" value="KAL0434832.1"/>
    <property type="molecule type" value="Genomic_DNA"/>
</dbReference>
<feature type="domain" description="Integrase catalytic" evidence="1">
    <location>
        <begin position="181"/>
        <end position="357"/>
    </location>
</feature>
<gene>
    <name evidence="2" type="ORF">Sradi_0191100</name>
</gene>
<dbReference type="PROSITE" id="PS50994">
    <property type="entry name" value="INTEGRASE"/>
    <property type="match status" value="1"/>
</dbReference>
<protein>
    <submittedName>
        <fullName evidence="2">Retrovirus-related Pol polyprotein from transposon.6</fullName>
    </submittedName>
</protein>
<proteinExistence type="predicted"/>